<proteinExistence type="predicted"/>
<dbReference type="STRING" id="1798228.SAMN05216574_10660"/>
<dbReference type="InterPro" id="IPR036661">
    <property type="entry name" value="Luciferase-like_sf"/>
</dbReference>
<dbReference type="Gene3D" id="3.20.20.30">
    <property type="entry name" value="Luciferase-like domain"/>
    <property type="match status" value="1"/>
</dbReference>
<evidence type="ECO:0000259" key="1">
    <source>
        <dbReference type="Pfam" id="PF00296"/>
    </source>
</evidence>
<organism evidence="2 3">
    <name type="scientific">Blastococcus tunisiensis</name>
    <dbReference type="NCBI Taxonomy" id="1798228"/>
    <lineage>
        <taxon>Bacteria</taxon>
        <taxon>Bacillati</taxon>
        <taxon>Actinomycetota</taxon>
        <taxon>Actinomycetes</taxon>
        <taxon>Geodermatophilales</taxon>
        <taxon>Geodermatophilaceae</taxon>
        <taxon>Blastococcus</taxon>
    </lineage>
</organism>
<dbReference type="GO" id="GO:0016705">
    <property type="term" value="F:oxidoreductase activity, acting on paired donors, with incorporation or reduction of molecular oxygen"/>
    <property type="evidence" value="ECO:0007669"/>
    <property type="project" value="InterPro"/>
</dbReference>
<name>A0A1I2DNA1_9ACTN</name>
<reference evidence="3" key="1">
    <citation type="submission" date="2016-10" db="EMBL/GenBank/DDBJ databases">
        <authorList>
            <person name="Varghese N."/>
            <person name="Submissions S."/>
        </authorList>
    </citation>
    <scope>NUCLEOTIDE SEQUENCE [LARGE SCALE GENOMIC DNA]</scope>
    <source>
        <strain evidence="3">DSM 46838</strain>
    </source>
</reference>
<evidence type="ECO:0000313" key="3">
    <source>
        <dbReference type="Proteomes" id="UP000198589"/>
    </source>
</evidence>
<dbReference type="EMBL" id="FOND01000006">
    <property type="protein sequence ID" value="SFE82045.1"/>
    <property type="molecule type" value="Genomic_DNA"/>
</dbReference>
<dbReference type="Pfam" id="PF00296">
    <property type="entry name" value="Bac_luciferase"/>
    <property type="match status" value="1"/>
</dbReference>
<keyword evidence="3" id="KW-1185">Reference proteome</keyword>
<gene>
    <name evidence="2" type="ORF">SAMN05216574_10660</name>
</gene>
<keyword evidence="2" id="KW-0503">Monooxygenase</keyword>
<dbReference type="GO" id="GO:0005829">
    <property type="term" value="C:cytosol"/>
    <property type="evidence" value="ECO:0007669"/>
    <property type="project" value="TreeGrafter"/>
</dbReference>
<dbReference type="RefSeq" id="WP_254790747.1">
    <property type="nucleotide sequence ID" value="NZ_FOND01000006.1"/>
</dbReference>
<accession>A0A1I2DNA1</accession>
<sequence length="367" mass="39605">MSPQPGAPDAQQDVGFGLFDWIDAAPGKTAGEVYEDRLALLREADRGGFATYHLAEHHGTPLGLAPSPAVFLAAAARETTRIRLAPTTFIVPLYDPLRLVQEIGMLDQLSGGRLEIGVGKGSSPHEAAMFGLTPPGTAERFEALMPAILEALETGAFRRPGGNGDAGPIPLHVPVRQRPHPPLWYPTSNPASIPRLGEQGYNVIFGFGFFSPPTDVVREQSRLFFERFRAASERGEVRYGLPGVTPRFGLMRHVVVAPTDEEALALLRPAFADHHRNFTHLWRLHGDEQRSRPVDVDQLLAEGKLFAGSPETVAGQVSDAVSLGEVNYVACSFAWGSLAPETAQRSVQLFRDEVIPAVRGVAVSAGG</sequence>
<dbReference type="InterPro" id="IPR050766">
    <property type="entry name" value="Bact_Lucif_Oxidored"/>
</dbReference>
<evidence type="ECO:0000313" key="2">
    <source>
        <dbReference type="EMBL" id="SFE82045.1"/>
    </source>
</evidence>
<dbReference type="PANTHER" id="PTHR30137">
    <property type="entry name" value="LUCIFERASE-LIKE MONOOXYGENASE"/>
    <property type="match status" value="1"/>
</dbReference>
<dbReference type="PANTHER" id="PTHR30137:SF6">
    <property type="entry name" value="LUCIFERASE-LIKE MONOOXYGENASE"/>
    <property type="match status" value="1"/>
</dbReference>
<dbReference type="GO" id="GO:0004497">
    <property type="term" value="F:monooxygenase activity"/>
    <property type="evidence" value="ECO:0007669"/>
    <property type="project" value="UniProtKB-KW"/>
</dbReference>
<dbReference type="AlphaFoldDB" id="A0A1I2DNA1"/>
<dbReference type="SUPFAM" id="SSF51679">
    <property type="entry name" value="Bacterial luciferase-like"/>
    <property type="match status" value="1"/>
</dbReference>
<protein>
    <submittedName>
        <fullName evidence="2">Flavin-dependent oxidoreductase, luciferase family (Includes alkanesulfonate monooxygenase SsuD and methylene tetrahydromethanopterin reductase)</fullName>
    </submittedName>
</protein>
<dbReference type="Proteomes" id="UP000198589">
    <property type="component" value="Unassembled WGS sequence"/>
</dbReference>
<dbReference type="InterPro" id="IPR011251">
    <property type="entry name" value="Luciferase-like_dom"/>
</dbReference>
<feature type="domain" description="Luciferase-like" evidence="1">
    <location>
        <begin position="16"/>
        <end position="324"/>
    </location>
</feature>
<keyword evidence="2" id="KW-0560">Oxidoreductase</keyword>